<name>A0ABP5CI64_9MICO</name>
<proteinExistence type="predicted"/>
<dbReference type="InterPro" id="IPR000182">
    <property type="entry name" value="GNAT_dom"/>
</dbReference>
<keyword evidence="3" id="KW-1185">Reference proteome</keyword>
<gene>
    <name evidence="2" type="ORF">GCM10009776_28140</name>
</gene>
<organism evidence="2 3">
    <name type="scientific">Microbacterium deminutum</name>
    <dbReference type="NCBI Taxonomy" id="344164"/>
    <lineage>
        <taxon>Bacteria</taxon>
        <taxon>Bacillati</taxon>
        <taxon>Actinomycetota</taxon>
        <taxon>Actinomycetes</taxon>
        <taxon>Micrococcales</taxon>
        <taxon>Microbacteriaceae</taxon>
        <taxon>Microbacterium</taxon>
    </lineage>
</organism>
<comment type="caution">
    <text evidence="2">The sequence shown here is derived from an EMBL/GenBank/DDBJ whole genome shotgun (WGS) entry which is preliminary data.</text>
</comment>
<dbReference type="PANTHER" id="PTHR43792:SF16">
    <property type="entry name" value="N-ACETYLTRANSFERASE DOMAIN-CONTAINING PROTEIN"/>
    <property type="match status" value="1"/>
</dbReference>
<dbReference type="InterPro" id="IPR051531">
    <property type="entry name" value="N-acetyltransferase"/>
</dbReference>
<dbReference type="Proteomes" id="UP001499933">
    <property type="component" value="Unassembled WGS sequence"/>
</dbReference>
<dbReference type="Pfam" id="PF13302">
    <property type="entry name" value="Acetyltransf_3"/>
    <property type="match status" value="1"/>
</dbReference>
<evidence type="ECO:0000259" key="1">
    <source>
        <dbReference type="PROSITE" id="PS51186"/>
    </source>
</evidence>
<dbReference type="Gene3D" id="3.40.630.30">
    <property type="match status" value="1"/>
</dbReference>
<evidence type="ECO:0000313" key="3">
    <source>
        <dbReference type="Proteomes" id="UP001499933"/>
    </source>
</evidence>
<dbReference type="SUPFAM" id="SSF55729">
    <property type="entry name" value="Acyl-CoA N-acyltransferases (Nat)"/>
    <property type="match status" value="1"/>
</dbReference>
<dbReference type="PROSITE" id="PS51186">
    <property type="entry name" value="GNAT"/>
    <property type="match status" value="1"/>
</dbReference>
<dbReference type="PANTHER" id="PTHR43792">
    <property type="entry name" value="GNAT FAMILY, PUTATIVE (AFU_ORTHOLOGUE AFUA_3G00765)-RELATED-RELATED"/>
    <property type="match status" value="1"/>
</dbReference>
<feature type="domain" description="N-acetyltransferase" evidence="1">
    <location>
        <begin position="22"/>
        <end position="193"/>
    </location>
</feature>
<dbReference type="EMBL" id="BAAAOG010000006">
    <property type="protein sequence ID" value="GAA1963790.1"/>
    <property type="molecule type" value="Genomic_DNA"/>
</dbReference>
<protein>
    <submittedName>
        <fullName evidence="2">GNAT family N-acetyltransferase</fullName>
    </submittedName>
</protein>
<evidence type="ECO:0000313" key="2">
    <source>
        <dbReference type="EMBL" id="GAA1963790.1"/>
    </source>
</evidence>
<reference evidence="3" key="1">
    <citation type="journal article" date="2019" name="Int. J. Syst. Evol. Microbiol.">
        <title>The Global Catalogue of Microorganisms (GCM) 10K type strain sequencing project: providing services to taxonomists for standard genome sequencing and annotation.</title>
        <authorList>
            <consortium name="The Broad Institute Genomics Platform"/>
            <consortium name="The Broad Institute Genome Sequencing Center for Infectious Disease"/>
            <person name="Wu L."/>
            <person name="Ma J."/>
        </authorList>
    </citation>
    <scope>NUCLEOTIDE SEQUENCE [LARGE SCALE GENOMIC DNA]</scope>
    <source>
        <strain evidence="3">JCM 14901</strain>
    </source>
</reference>
<dbReference type="InterPro" id="IPR016181">
    <property type="entry name" value="Acyl_CoA_acyltransferase"/>
</dbReference>
<sequence length="209" mass="23607">MSGYLPWLVQYCSVSQATLQTDRIRLMPLGDEHLEFEVELDSDPEVMRYLTGDGRTRAQVEKAHGLRLATAQPVAGLGFWVGFVEDEFVGWWLLQPAGWGEEALVPGQAELGYRLLRRHWGRGLATEGARELVRHAFQDLNMERVFALTMTVNERSQATMSSAGLHYVRTFYEDDDDREGSELGAVEYAVTRDQWETTQAHTEVATPSA</sequence>
<accession>A0ABP5CI64</accession>